<keyword evidence="8" id="KW-0539">Nucleus</keyword>
<dbReference type="Proteomes" id="UP001327560">
    <property type="component" value="Chromosome 6"/>
</dbReference>
<feature type="region of interest" description="Disordered" evidence="9">
    <location>
        <begin position="765"/>
        <end position="799"/>
    </location>
</feature>
<dbReference type="Pfam" id="PF07496">
    <property type="entry name" value="zf-CW"/>
    <property type="match status" value="1"/>
</dbReference>
<dbReference type="Pfam" id="PF02362">
    <property type="entry name" value="B3"/>
    <property type="match status" value="1"/>
</dbReference>
<name>A0AAQ3KNX6_9LILI</name>
<dbReference type="GO" id="GO:0003677">
    <property type="term" value="F:DNA binding"/>
    <property type="evidence" value="ECO:0007669"/>
    <property type="project" value="UniProtKB-KW"/>
</dbReference>
<evidence type="ECO:0000256" key="6">
    <source>
        <dbReference type="ARBA" id="ARBA00023125"/>
    </source>
</evidence>
<dbReference type="AlphaFoldDB" id="A0AAQ3KNX6"/>
<feature type="compositionally biased region" description="Basic and acidic residues" evidence="9">
    <location>
        <begin position="771"/>
        <end position="785"/>
    </location>
</feature>
<evidence type="ECO:0000313" key="13">
    <source>
        <dbReference type="Proteomes" id="UP001327560"/>
    </source>
</evidence>
<evidence type="ECO:0000256" key="1">
    <source>
        <dbReference type="ARBA" id="ARBA00004123"/>
    </source>
</evidence>
<reference evidence="12 13" key="1">
    <citation type="submission" date="2023-10" db="EMBL/GenBank/DDBJ databases">
        <title>Chromosome-scale genome assembly provides insights into flower coloration mechanisms of Canna indica.</title>
        <authorList>
            <person name="Li C."/>
        </authorList>
    </citation>
    <scope>NUCLEOTIDE SEQUENCE [LARGE SCALE GENOMIC DNA]</scope>
    <source>
        <tissue evidence="12">Flower</tissue>
    </source>
</reference>
<dbReference type="Gene3D" id="3.30.40.100">
    <property type="match status" value="1"/>
</dbReference>
<dbReference type="GO" id="GO:0006355">
    <property type="term" value="P:regulation of DNA-templated transcription"/>
    <property type="evidence" value="ECO:0007669"/>
    <property type="project" value="UniProtKB-ARBA"/>
</dbReference>
<dbReference type="CDD" id="cd10017">
    <property type="entry name" value="B3_DNA"/>
    <property type="match status" value="1"/>
</dbReference>
<keyword evidence="13" id="KW-1185">Reference proteome</keyword>
<dbReference type="InterPro" id="IPR003340">
    <property type="entry name" value="B3_DNA-bd"/>
</dbReference>
<comment type="subcellular location">
    <subcellularLocation>
        <location evidence="1">Nucleus</location>
    </subcellularLocation>
</comment>
<feature type="region of interest" description="Disordered" evidence="9">
    <location>
        <begin position="532"/>
        <end position="552"/>
    </location>
</feature>
<dbReference type="InterPro" id="IPR057743">
    <property type="entry name" value="Zfn_VAL1-3_N"/>
</dbReference>
<dbReference type="InterPro" id="IPR011124">
    <property type="entry name" value="Znf_CW"/>
</dbReference>
<evidence type="ECO:0000256" key="2">
    <source>
        <dbReference type="ARBA" id="ARBA00022723"/>
    </source>
</evidence>
<dbReference type="FunFam" id="2.40.330.10:FF:000006">
    <property type="entry name" value="B3 domain-containing transcription repressor VAL1"/>
    <property type="match status" value="1"/>
</dbReference>
<evidence type="ECO:0000259" key="11">
    <source>
        <dbReference type="PROSITE" id="PS51050"/>
    </source>
</evidence>
<keyword evidence="5" id="KW-0805">Transcription regulation</keyword>
<dbReference type="Gene3D" id="2.40.330.10">
    <property type="entry name" value="DNA-binding pseudobarrel domain"/>
    <property type="match status" value="1"/>
</dbReference>
<evidence type="ECO:0000256" key="3">
    <source>
        <dbReference type="ARBA" id="ARBA00022771"/>
    </source>
</evidence>
<dbReference type="EMBL" id="CP136895">
    <property type="protein sequence ID" value="WOL10373.1"/>
    <property type="molecule type" value="Genomic_DNA"/>
</dbReference>
<keyword evidence="4" id="KW-0862">Zinc</keyword>
<gene>
    <name evidence="12" type="ORF">Cni_G19128</name>
</gene>
<evidence type="ECO:0000256" key="7">
    <source>
        <dbReference type="ARBA" id="ARBA00023163"/>
    </source>
</evidence>
<proteinExistence type="predicted"/>
<protein>
    <submittedName>
        <fullName evidence="12">Uncharacterized protein</fullName>
    </submittedName>
</protein>
<evidence type="ECO:0000256" key="9">
    <source>
        <dbReference type="SAM" id="MobiDB-lite"/>
    </source>
</evidence>
<evidence type="ECO:0000256" key="4">
    <source>
        <dbReference type="ARBA" id="ARBA00022833"/>
    </source>
</evidence>
<evidence type="ECO:0000256" key="8">
    <source>
        <dbReference type="ARBA" id="ARBA00023242"/>
    </source>
</evidence>
<dbReference type="PROSITE" id="PS50863">
    <property type="entry name" value="B3"/>
    <property type="match status" value="1"/>
</dbReference>
<feature type="domain" description="TF-B3" evidence="10">
    <location>
        <begin position="371"/>
        <end position="472"/>
    </location>
</feature>
<accession>A0AAQ3KNX6</accession>
<keyword evidence="3" id="KW-0863">Zinc-finger</keyword>
<feature type="region of interest" description="Disordered" evidence="9">
    <location>
        <begin position="834"/>
        <end position="883"/>
    </location>
</feature>
<evidence type="ECO:0000313" key="12">
    <source>
        <dbReference type="EMBL" id="WOL10373.1"/>
    </source>
</evidence>
<dbReference type="GO" id="GO:0008270">
    <property type="term" value="F:zinc ion binding"/>
    <property type="evidence" value="ECO:0007669"/>
    <property type="project" value="UniProtKB-KW"/>
</dbReference>
<keyword evidence="6" id="KW-0238">DNA-binding</keyword>
<dbReference type="InterPro" id="IPR015300">
    <property type="entry name" value="DNA-bd_pseudobarrel_sf"/>
</dbReference>
<feature type="domain" description="CW-type" evidence="11">
    <location>
        <begin position="616"/>
        <end position="666"/>
    </location>
</feature>
<dbReference type="GO" id="GO:0005634">
    <property type="term" value="C:nucleus"/>
    <property type="evidence" value="ECO:0007669"/>
    <property type="project" value="UniProtKB-SubCell"/>
</dbReference>
<dbReference type="Pfam" id="PF25813">
    <property type="entry name" value="zf_VAL1_N"/>
    <property type="match status" value="1"/>
</dbReference>
<dbReference type="PROSITE" id="PS51050">
    <property type="entry name" value="ZF_CW"/>
    <property type="match status" value="1"/>
</dbReference>
<evidence type="ECO:0000259" key="10">
    <source>
        <dbReference type="PROSITE" id="PS50863"/>
    </source>
</evidence>
<keyword evidence="7" id="KW-0804">Transcription</keyword>
<dbReference type="PANTHER" id="PTHR46245:SF10">
    <property type="entry name" value="B3 DOMAIN-CONTAINING TRANSCRIPTION FACTOR VAL3"/>
    <property type="match status" value="1"/>
</dbReference>
<feature type="region of interest" description="Disordered" evidence="9">
    <location>
        <begin position="255"/>
        <end position="277"/>
    </location>
</feature>
<keyword evidence="2" id="KW-0479">Metal-binding</keyword>
<dbReference type="SMART" id="SM01019">
    <property type="entry name" value="B3"/>
    <property type="match status" value="1"/>
</dbReference>
<dbReference type="PANTHER" id="PTHR46245">
    <property type="entry name" value="B3 DOMAIN-CONTAINING PROTEIN OS07G0563300"/>
    <property type="match status" value="1"/>
</dbReference>
<organism evidence="12 13">
    <name type="scientific">Canna indica</name>
    <name type="common">Indian-shot</name>
    <dbReference type="NCBI Taxonomy" id="4628"/>
    <lineage>
        <taxon>Eukaryota</taxon>
        <taxon>Viridiplantae</taxon>
        <taxon>Streptophyta</taxon>
        <taxon>Embryophyta</taxon>
        <taxon>Tracheophyta</taxon>
        <taxon>Spermatophyta</taxon>
        <taxon>Magnoliopsida</taxon>
        <taxon>Liliopsida</taxon>
        <taxon>Zingiberales</taxon>
        <taxon>Cannaceae</taxon>
        <taxon>Canna</taxon>
    </lineage>
</organism>
<sequence>MSSSSSAAVAAAAAKVCFNPQCKETFPDATPSRRKGWRLRSGVVAELCDRCSCTFEQGNFCETYHPDDAGWRNCESCGKRVHCGCIVSAPTYIFLDAGGVDCIGCVKKSPFSATNQMSSSPVLMPQQASERREFPAKNLKPISGPFFGQWRQAPHVWNMTSAQSDLQQRLSFEFDRPNFIEKLVPGGRYSISSHDKKFANISERTPTSGLSNFSRERLANGKSGLNATHKFSTFHGEEINVEGLQDSFRLPKDNEAASTRKAMKNAEPCSTSSTAGANLDAHPNSCSASSSKDQTIFSASQLPCQADPPLPKQFYHQSMMDADLQSQTRSGKPRADNRARSQLLPRYWPRITNQELQQISGDSNSVITPLFEKMLSASDAGRIGRLVLPKKCAEAYFPSISQPEGLPLKVQDANGKEWVFQFRFWPNNNSRMYVLEGVTPCIQSMQLQAGDTVTFSRIDPEGKLIMGFRKASCVTTEQDSQILKSGDGFFAPPDGAKGTEKEFKGNAESRNFINTAEHWNCSVANEGFVQKDGHSARSLPGTSRRKGSNLGLKSKRLRIENEDSAQLKVTWEEAQQLLRPPPNFTPNVVLIEGHEFEEYEEAPVVGKPTYFSTDQAGESCQWAQCEDCSKWRRLPVNALLPSRWTCSHNTWDSERSTCSAAQEMSMEQLSELIHCKTGISKRPKVKVETDNIEVSDGLDTLANLAILGAGENLPPSQPTTKHPRHRPGCTCIVCIQPPSGKGPKHKQSCTCNVCLTVKRRFKTLMLRREKRQSEKEAEKEAETTKKQQKSVNGSPKKELINDECHEPLLTSPCEIGSPKKELLNGEGINEGFELRRASPSPLNAPKIDLNIQPEREEEPSPKSDNVSVMRIPQDAAIRAPQDD</sequence>
<dbReference type="SUPFAM" id="SSF101936">
    <property type="entry name" value="DNA-binding pseudobarrel domain"/>
    <property type="match status" value="1"/>
</dbReference>
<evidence type="ECO:0000256" key="5">
    <source>
        <dbReference type="ARBA" id="ARBA00023015"/>
    </source>
</evidence>